<dbReference type="AlphaFoldDB" id="A0AAP0GQR7"/>
<keyword evidence="4" id="KW-1185">Reference proteome</keyword>
<dbReference type="EMBL" id="JBCNJP010000023">
    <property type="protein sequence ID" value="KAK9058081.1"/>
    <property type="molecule type" value="Genomic_DNA"/>
</dbReference>
<comment type="caution">
    <text evidence="3">The sequence shown here is derived from an EMBL/GenBank/DDBJ whole genome shotgun (WGS) entry which is preliminary data.</text>
</comment>
<feature type="domain" description="Reverse transcriptase zinc-binding" evidence="2">
    <location>
        <begin position="195"/>
        <end position="284"/>
    </location>
</feature>
<dbReference type="Pfam" id="PF13966">
    <property type="entry name" value="zf-RVT"/>
    <property type="match status" value="1"/>
</dbReference>
<organism evidence="3 4">
    <name type="scientific">Deinandra increscens subsp. villosa</name>
    <dbReference type="NCBI Taxonomy" id="3103831"/>
    <lineage>
        <taxon>Eukaryota</taxon>
        <taxon>Viridiplantae</taxon>
        <taxon>Streptophyta</taxon>
        <taxon>Embryophyta</taxon>
        <taxon>Tracheophyta</taxon>
        <taxon>Spermatophyta</taxon>
        <taxon>Magnoliopsida</taxon>
        <taxon>eudicotyledons</taxon>
        <taxon>Gunneridae</taxon>
        <taxon>Pentapetalae</taxon>
        <taxon>asterids</taxon>
        <taxon>campanulids</taxon>
        <taxon>Asterales</taxon>
        <taxon>Asteraceae</taxon>
        <taxon>Asteroideae</taxon>
        <taxon>Heliantheae alliance</taxon>
        <taxon>Madieae</taxon>
        <taxon>Madiinae</taxon>
        <taxon>Deinandra</taxon>
    </lineage>
</organism>
<evidence type="ECO:0000313" key="4">
    <source>
        <dbReference type="Proteomes" id="UP001408789"/>
    </source>
</evidence>
<dbReference type="PANTHER" id="PTHR33116">
    <property type="entry name" value="REVERSE TRANSCRIPTASE ZINC-BINDING DOMAIN-CONTAINING PROTEIN-RELATED-RELATED"/>
    <property type="match status" value="1"/>
</dbReference>
<name>A0AAP0GQR7_9ASTR</name>
<protein>
    <recommendedName>
        <fullName evidence="2">Reverse transcriptase zinc-binding domain-containing protein</fullName>
    </recommendedName>
</protein>
<evidence type="ECO:0000256" key="1">
    <source>
        <dbReference type="SAM" id="MobiDB-lite"/>
    </source>
</evidence>
<dbReference type="InterPro" id="IPR026960">
    <property type="entry name" value="RVT-Znf"/>
</dbReference>
<gene>
    <name evidence="3" type="ORF">SSX86_022921</name>
</gene>
<sequence>MNDERDAKDEALRRKQQENVRDGGGRNAKEPARKVMFMFMFLKQEPTSRPKESSSGCLVRGVSTILVEPKISYMEVSLPNRNLFGLIGFILIALRIEPFGTVRVLRIAAGAGESFAPLDILFDNSFGLTLVMGGIRRFGFTAHSKVADFFNLDGGTLPSAWNDLFPVLNEVSQTIIKNGVSDRLVWKVGNNKDDFASSLAWDSIRAHAPVVPWAKFVWFAQCIPRHAFLVWLIMRNRLLTQDKILAWDATRRKNMNMMCCMLCYSNYDSHEHLFFECRYSMQVWSTVRKKTCISLNGPVWSDIISCLVGPTTSSIETMVAKLVVHAAAYFIWQERNNRIFQNHARPQDSLASIIRDTVRNRLMGIKIKKTGKACCILQDWNISGDSIIHGGVT</sequence>
<proteinExistence type="predicted"/>
<evidence type="ECO:0000259" key="2">
    <source>
        <dbReference type="Pfam" id="PF13966"/>
    </source>
</evidence>
<accession>A0AAP0GQR7</accession>
<evidence type="ECO:0000313" key="3">
    <source>
        <dbReference type="EMBL" id="KAK9058081.1"/>
    </source>
</evidence>
<reference evidence="3 4" key="1">
    <citation type="submission" date="2024-04" db="EMBL/GenBank/DDBJ databases">
        <title>The reference genome of an endangered Asteraceae, Deinandra increscens subsp. villosa, native to the Central Coast of California.</title>
        <authorList>
            <person name="Guilliams M."/>
            <person name="Hasenstab-Lehman K."/>
            <person name="Meyer R."/>
            <person name="Mcevoy S."/>
        </authorList>
    </citation>
    <scope>NUCLEOTIDE SEQUENCE [LARGE SCALE GENOMIC DNA]</scope>
    <source>
        <tissue evidence="3">Leaf</tissue>
    </source>
</reference>
<feature type="region of interest" description="Disordered" evidence="1">
    <location>
        <begin position="1"/>
        <end position="28"/>
    </location>
</feature>
<dbReference type="PANTHER" id="PTHR33116:SF84">
    <property type="entry name" value="RNA-DIRECTED DNA POLYMERASE"/>
    <property type="match status" value="1"/>
</dbReference>
<dbReference type="Proteomes" id="UP001408789">
    <property type="component" value="Unassembled WGS sequence"/>
</dbReference>